<protein>
    <submittedName>
        <fullName evidence="1">Uncharacterized protein</fullName>
    </submittedName>
</protein>
<dbReference type="EMBL" id="SWMU01000002">
    <property type="protein sequence ID" value="TKS56448.1"/>
    <property type="molecule type" value="Genomic_DNA"/>
</dbReference>
<gene>
    <name evidence="1" type="ORF">FCN74_05230</name>
</gene>
<evidence type="ECO:0000313" key="2">
    <source>
        <dbReference type="Proteomes" id="UP000306552"/>
    </source>
</evidence>
<proteinExistence type="predicted"/>
<dbReference type="Proteomes" id="UP000306552">
    <property type="component" value="Unassembled WGS sequence"/>
</dbReference>
<reference evidence="1 2" key="1">
    <citation type="submission" date="2019-04" db="EMBL/GenBank/DDBJ databases">
        <title>Psychroflexus halotolerans sp. nov., isolated from a marine solar saltern.</title>
        <authorList>
            <person name="Feng X."/>
        </authorList>
    </citation>
    <scope>NUCLEOTIDE SEQUENCE [LARGE SCALE GENOMIC DNA]</scope>
    <source>
        <strain evidence="1 2">WDS2C27</strain>
    </source>
</reference>
<evidence type="ECO:0000313" key="1">
    <source>
        <dbReference type="EMBL" id="TKS56448.1"/>
    </source>
</evidence>
<dbReference type="OrthoDB" id="583431at2"/>
<dbReference type="AlphaFoldDB" id="A0A4U5TT39"/>
<accession>A0A4U5TT39</accession>
<organism evidence="1 2">
    <name type="scientific">Mesohalobacter halotolerans</name>
    <dbReference type="NCBI Taxonomy" id="1883405"/>
    <lineage>
        <taxon>Bacteria</taxon>
        <taxon>Pseudomonadati</taxon>
        <taxon>Bacteroidota</taxon>
        <taxon>Flavobacteriia</taxon>
        <taxon>Flavobacteriales</taxon>
        <taxon>Flavobacteriaceae</taxon>
        <taxon>Mesohalobacter</taxon>
    </lineage>
</organism>
<dbReference type="InterPro" id="IPR046037">
    <property type="entry name" value="DUF5995"/>
</dbReference>
<dbReference type="Pfam" id="PF19458">
    <property type="entry name" value="DUF5995"/>
    <property type="match status" value="1"/>
</dbReference>
<name>A0A4U5TT39_9FLAO</name>
<comment type="caution">
    <text evidence="1">The sequence shown here is derived from an EMBL/GenBank/DDBJ whole genome shotgun (WGS) entry which is preliminary data.</text>
</comment>
<keyword evidence="2" id="KW-1185">Reference proteome</keyword>
<sequence>MSSAETINDILDELDQIIAECEATNHRLGVFAYVYRRTTAEIAKEIALGHFEDNKRMEAFDVAFAMLYINAYKNYKVNKPVSKSWAFAFEQAEKPIDHNSAYFNGNECAHQSRSGHSDSSNH</sequence>